<dbReference type="InterPro" id="IPR001841">
    <property type="entry name" value="Znf_RING"/>
</dbReference>
<dbReference type="SMART" id="SM00184">
    <property type="entry name" value="RING"/>
    <property type="match status" value="1"/>
</dbReference>
<evidence type="ECO:0000256" key="2">
    <source>
        <dbReference type="ARBA" id="ARBA00022771"/>
    </source>
</evidence>
<dbReference type="GO" id="GO:0016567">
    <property type="term" value="P:protein ubiquitination"/>
    <property type="evidence" value="ECO:0007669"/>
    <property type="project" value="TreeGrafter"/>
</dbReference>
<evidence type="ECO:0000256" key="4">
    <source>
        <dbReference type="PROSITE-ProRule" id="PRU00175"/>
    </source>
</evidence>
<dbReference type="PROSITE" id="PS00518">
    <property type="entry name" value="ZF_RING_1"/>
    <property type="match status" value="1"/>
</dbReference>
<proteinExistence type="predicted"/>
<evidence type="ECO:0000256" key="1">
    <source>
        <dbReference type="ARBA" id="ARBA00022723"/>
    </source>
</evidence>
<feature type="non-terminal residue" evidence="6">
    <location>
        <position position="1"/>
    </location>
</feature>
<evidence type="ECO:0000313" key="6">
    <source>
        <dbReference type="EMBL" id="KZV40017.1"/>
    </source>
</evidence>
<name>A0A2Z7C627_9LAMI</name>
<dbReference type="Gene3D" id="3.30.40.10">
    <property type="entry name" value="Zinc/RING finger domain, C3HC4 (zinc finger)"/>
    <property type="match status" value="1"/>
</dbReference>
<dbReference type="PANTHER" id="PTHR15315:SF84">
    <property type="entry name" value="RING-TYPE DOMAIN-CONTAINING PROTEIN"/>
    <property type="match status" value="1"/>
</dbReference>
<reference evidence="6 7" key="1">
    <citation type="journal article" date="2015" name="Proc. Natl. Acad. Sci. U.S.A.">
        <title>The resurrection genome of Boea hygrometrica: A blueprint for survival of dehydration.</title>
        <authorList>
            <person name="Xiao L."/>
            <person name="Yang G."/>
            <person name="Zhang L."/>
            <person name="Yang X."/>
            <person name="Zhao S."/>
            <person name="Ji Z."/>
            <person name="Zhou Q."/>
            <person name="Hu M."/>
            <person name="Wang Y."/>
            <person name="Chen M."/>
            <person name="Xu Y."/>
            <person name="Jin H."/>
            <person name="Xiao X."/>
            <person name="Hu G."/>
            <person name="Bao F."/>
            <person name="Hu Y."/>
            <person name="Wan P."/>
            <person name="Li L."/>
            <person name="Deng X."/>
            <person name="Kuang T."/>
            <person name="Xiang C."/>
            <person name="Zhu J.K."/>
            <person name="Oliver M.J."/>
            <person name="He Y."/>
        </authorList>
    </citation>
    <scope>NUCLEOTIDE SEQUENCE [LARGE SCALE GENOMIC DNA]</scope>
    <source>
        <strain evidence="7">cv. XS01</strain>
    </source>
</reference>
<dbReference type="AlphaFoldDB" id="A0A2Z7C627"/>
<evidence type="ECO:0000259" key="5">
    <source>
        <dbReference type="PROSITE" id="PS50089"/>
    </source>
</evidence>
<gene>
    <name evidence="6" type="ORF">F511_12412</name>
</gene>
<dbReference type="OrthoDB" id="1630758at2759"/>
<protein>
    <recommendedName>
        <fullName evidence="5">RING-type domain-containing protein</fullName>
    </recommendedName>
</protein>
<organism evidence="6 7">
    <name type="scientific">Dorcoceras hygrometricum</name>
    <dbReference type="NCBI Taxonomy" id="472368"/>
    <lineage>
        <taxon>Eukaryota</taxon>
        <taxon>Viridiplantae</taxon>
        <taxon>Streptophyta</taxon>
        <taxon>Embryophyta</taxon>
        <taxon>Tracheophyta</taxon>
        <taxon>Spermatophyta</taxon>
        <taxon>Magnoliopsida</taxon>
        <taxon>eudicotyledons</taxon>
        <taxon>Gunneridae</taxon>
        <taxon>Pentapetalae</taxon>
        <taxon>asterids</taxon>
        <taxon>lamiids</taxon>
        <taxon>Lamiales</taxon>
        <taxon>Gesneriaceae</taxon>
        <taxon>Didymocarpoideae</taxon>
        <taxon>Trichosporeae</taxon>
        <taxon>Loxocarpinae</taxon>
        <taxon>Dorcoceras</taxon>
    </lineage>
</organism>
<dbReference type="InterPro" id="IPR017907">
    <property type="entry name" value="Znf_RING_CS"/>
</dbReference>
<evidence type="ECO:0000313" key="7">
    <source>
        <dbReference type="Proteomes" id="UP000250235"/>
    </source>
</evidence>
<keyword evidence="7" id="KW-1185">Reference proteome</keyword>
<dbReference type="EMBL" id="KV000740">
    <property type="protein sequence ID" value="KZV40017.1"/>
    <property type="molecule type" value="Genomic_DNA"/>
</dbReference>
<accession>A0A2Z7C627</accession>
<dbReference type="Proteomes" id="UP000250235">
    <property type="component" value="Unassembled WGS sequence"/>
</dbReference>
<dbReference type="InterPro" id="IPR013083">
    <property type="entry name" value="Znf_RING/FYVE/PHD"/>
</dbReference>
<dbReference type="GO" id="GO:0061630">
    <property type="term" value="F:ubiquitin protein ligase activity"/>
    <property type="evidence" value="ECO:0007669"/>
    <property type="project" value="TreeGrafter"/>
</dbReference>
<sequence>AAALPRAKSGTRLEMKLVYNDMAPLLLYVIQWLECSCSCISPRYLNLSYILICKVYEDGAPKMTTHARKASITDFYGIILPTLEQLHSDMTKLDGTVAENLVLETTSKKKEGESASSDPLKDGECGICLGSEAEIVLPDCYHSMCSKCYYKWITRSESCPFCRYNLAGLEPIDMWYLTGKGEVADPATIFEEDLLNFSLYVKSLPKVVPEVMFLKYYEYLI</sequence>
<keyword evidence="1" id="KW-0479">Metal-binding</keyword>
<dbReference type="GO" id="GO:0008270">
    <property type="term" value="F:zinc ion binding"/>
    <property type="evidence" value="ECO:0007669"/>
    <property type="project" value="UniProtKB-KW"/>
</dbReference>
<dbReference type="PANTHER" id="PTHR15315">
    <property type="entry name" value="RING FINGER PROTEIN 41, 151"/>
    <property type="match status" value="1"/>
</dbReference>
<dbReference type="SUPFAM" id="SSF57850">
    <property type="entry name" value="RING/U-box"/>
    <property type="match status" value="1"/>
</dbReference>
<keyword evidence="3" id="KW-0862">Zinc</keyword>
<dbReference type="PROSITE" id="PS50089">
    <property type="entry name" value="ZF_RING_2"/>
    <property type="match status" value="1"/>
</dbReference>
<keyword evidence="2 4" id="KW-0863">Zinc-finger</keyword>
<evidence type="ECO:0000256" key="3">
    <source>
        <dbReference type="ARBA" id="ARBA00022833"/>
    </source>
</evidence>
<dbReference type="Pfam" id="PF13639">
    <property type="entry name" value="zf-RING_2"/>
    <property type="match status" value="1"/>
</dbReference>
<feature type="domain" description="RING-type" evidence="5">
    <location>
        <begin position="125"/>
        <end position="163"/>
    </location>
</feature>